<dbReference type="SUPFAM" id="SSF49313">
    <property type="entry name" value="Cadherin-like"/>
    <property type="match status" value="2"/>
</dbReference>
<dbReference type="PROSITE" id="PS50268">
    <property type="entry name" value="CADHERIN_2"/>
    <property type="match status" value="1"/>
</dbReference>
<dbReference type="Pfam" id="PF01389">
    <property type="entry name" value="OmpA_membrane"/>
    <property type="match status" value="1"/>
</dbReference>
<dbReference type="PANTHER" id="PTHR34720">
    <property type="entry name" value="MICROCYSTIN DEPENDENT PROTEIN"/>
    <property type="match status" value="1"/>
</dbReference>
<reference evidence="9" key="1">
    <citation type="journal article" date="2019" name="Int. J. Syst. Evol. Microbiol.">
        <title>The Global Catalogue of Microorganisms (GCM) 10K type strain sequencing project: providing services to taxonomists for standard genome sequencing and annotation.</title>
        <authorList>
            <consortium name="The Broad Institute Genomics Platform"/>
            <consortium name="The Broad Institute Genome Sequencing Center for Infectious Disease"/>
            <person name="Wu L."/>
            <person name="Ma J."/>
        </authorList>
    </citation>
    <scope>NUCLEOTIDE SEQUENCE [LARGE SCALE GENOMIC DNA]</scope>
    <source>
        <strain evidence="9">JCM 18401</strain>
    </source>
</reference>
<dbReference type="Gene3D" id="2.60.40.2810">
    <property type="match status" value="2"/>
</dbReference>
<keyword evidence="5" id="KW-0626">Porin</keyword>
<evidence type="ECO:0000313" key="9">
    <source>
        <dbReference type="Proteomes" id="UP001499988"/>
    </source>
</evidence>
<dbReference type="SUPFAM" id="SSF141072">
    <property type="entry name" value="CalX-like"/>
    <property type="match status" value="1"/>
</dbReference>
<dbReference type="Proteomes" id="UP001499988">
    <property type="component" value="Unassembled WGS sequence"/>
</dbReference>
<dbReference type="InterPro" id="IPR006644">
    <property type="entry name" value="Cadg"/>
</dbReference>
<dbReference type="InterPro" id="IPR044016">
    <property type="entry name" value="Big_13"/>
</dbReference>
<dbReference type="Pfam" id="PF19077">
    <property type="entry name" value="Big_13"/>
    <property type="match status" value="2"/>
</dbReference>
<keyword evidence="4" id="KW-0106">Calcium</keyword>
<dbReference type="Gene3D" id="2.40.160.20">
    <property type="match status" value="1"/>
</dbReference>
<dbReference type="InterPro" id="IPR003644">
    <property type="entry name" value="Calx_beta"/>
</dbReference>
<comment type="caution">
    <text evidence="8">The sequence shown here is derived from an EMBL/GenBank/DDBJ whole genome shotgun (WGS) entry which is preliminary data.</text>
</comment>
<evidence type="ECO:0000259" key="7">
    <source>
        <dbReference type="PROSITE" id="PS50268"/>
    </source>
</evidence>
<feature type="region of interest" description="Disordered" evidence="6">
    <location>
        <begin position="1"/>
        <end position="24"/>
    </location>
</feature>
<dbReference type="EMBL" id="BAABJZ010000006">
    <property type="protein sequence ID" value="GAA4875095.1"/>
    <property type="molecule type" value="Genomic_DNA"/>
</dbReference>
<dbReference type="Pfam" id="PF17963">
    <property type="entry name" value="Big_9"/>
    <property type="match status" value="5"/>
</dbReference>
<keyword evidence="9" id="KW-1185">Reference proteome</keyword>
<dbReference type="Gene3D" id="2.60.40.3440">
    <property type="match status" value="1"/>
</dbReference>
<dbReference type="InterPro" id="IPR000498">
    <property type="entry name" value="OmpA-like_TM_dom"/>
</dbReference>
<dbReference type="RefSeq" id="WP_345333149.1">
    <property type="nucleotide sequence ID" value="NZ_BAABJZ010000006.1"/>
</dbReference>
<feature type="region of interest" description="Disordered" evidence="6">
    <location>
        <begin position="992"/>
        <end position="1018"/>
    </location>
</feature>
<dbReference type="InterPro" id="IPR015919">
    <property type="entry name" value="Cadherin-like_sf"/>
</dbReference>
<evidence type="ECO:0000256" key="3">
    <source>
        <dbReference type="ARBA" id="ARBA00022737"/>
    </source>
</evidence>
<feature type="domain" description="Cadherin" evidence="7">
    <location>
        <begin position="1"/>
        <end position="80"/>
    </location>
</feature>
<accession>A0ABP9EFN9</accession>
<keyword evidence="5" id="KW-0812">Transmembrane</keyword>
<evidence type="ECO:0000256" key="1">
    <source>
        <dbReference type="ARBA" id="ARBA00005710"/>
    </source>
</evidence>
<evidence type="ECO:0000256" key="5">
    <source>
        <dbReference type="ARBA" id="ARBA00023114"/>
    </source>
</evidence>
<dbReference type="InterPro" id="IPR013783">
    <property type="entry name" value="Ig-like_fold"/>
</dbReference>
<dbReference type="NCBIfam" id="NF012211">
    <property type="entry name" value="tand_rpt_95"/>
    <property type="match status" value="5"/>
</dbReference>
<keyword evidence="2" id="KW-0732">Signal</keyword>
<evidence type="ECO:0000256" key="6">
    <source>
        <dbReference type="SAM" id="MobiDB-lite"/>
    </source>
</evidence>
<gene>
    <name evidence="8" type="ORF">GCM10023333_05360</name>
</gene>
<organism evidence="8 9">
    <name type="scientific">Ferrimonas pelagia</name>
    <dbReference type="NCBI Taxonomy" id="1177826"/>
    <lineage>
        <taxon>Bacteria</taxon>
        <taxon>Pseudomonadati</taxon>
        <taxon>Pseudomonadota</taxon>
        <taxon>Gammaproteobacteria</taxon>
        <taxon>Alteromonadales</taxon>
        <taxon>Ferrimonadaceae</taxon>
        <taxon>Ferrimonas</taxon>
    </lineage>
</organism>
<dbReference type="Pfam" id="PF03160">
    <property type="entry name" value="Calx-beta"/>
    <property type="match status" value="1"/>
</dbReference>
<comment type="similarity">
    <text evidence="1">Belongs to the outer membrane OOP (TC 1.B.6) superfamily. OmpA family.</text>
</comment>
<proteinExistence type="inferred from homology"/>
<dbReference type="PANTHER" id="PTHR34720:SF9">
    <property type="entry name" value="BLR4714 PROTEIN"/>
    <property type="match status" value="1"/>
</dbReference>
<keyword evidence="3" id="KW-0677">Repeat</keyword>
<sequence>MGTLSTTDPDADSHTYTLVSGSGDTNNGSFNISGNALRANDASSLSAGNYSVRIQTDDNAGGTYSEAMTIAVVDNVSPSFENSTPSISSTTLDGATVSADLDEDGTVYYVVVANGSTTPSAAQVKAGQDGSGASALASGSFATSGTTGSDTFNGLSAGTAYDLYIVAEDDEGTPNLQASATHVDFITQSPDSDANLTAAVGVTEPVALPSTVDSSVEAIALFDFTLTDGGSADGLALDISQIELNVSGTADPSKISWVLNGPDLTDTAGVYSSNTLTFSSLPISVADSSSEVYTLSANFNDNTDLTDGQTLIVSIDGDTDLTVGASGTQMGSTTAITNSVGSPVEITATQLAWTTQPAGSVSGSTLTTQPVITAQDAFGNTDTDFSETVTLTEASAGTLTGDTVTAVAGIATFSGLTYSATADQQSFTLTANDQDAVGSDIDPSDASAMTADVVATQLVFDTQPAPLAVDSEQATSLTTVPVLSARDANNVVDTGYGGNISLAEINGAGSATISGTGDSDGDSATVTLTPTAGIATFTGLQLTYTPTSGATETFNLQAISGDVSATTSSQLSAAYVLPTITSATFDASTGVLVVTGTGFVGNSGANNDVDVSTLTLTGQGGGTRTLSTSNDVEIDSSTQFTVTLSGADLTAVDALLNRSGIQSADSTSYNLAAADDFIAYVTSGDASDLVANAITVNNAFDADGGLTAANGVSEPVALNFSADTAGEAASLFDFTLTDGGSADGLPLGITQVVFNLGGTSSDAERADITWQLNGPDATNVTGNYNAATDSLTFSGLSLSVSDGASEIYTLSGYYNDTSSLTHGSTVIISIDGDTNLTVSSGGSQMANTSTVTNGTGTALTDDIAPLVTSVSVPANATYTAGNSLDFTINTNENVTVDTSGGTPHLALTIGSATRYADYVSGSGGTALTFRYTVQSGDDDSDGIALAATLAPNSGTLQDAAGNDLSTTLSGVGSLTSVLVDAVAPDAPIGLDMAASSDTGSSDTDDITNDTTPRISGSGELGATVTLFSDLDGDGVLDVGEPSTTSVSAGNWSVDMATLSAANPNTAHRLKAYQTDAAGNVSPVSQSLQITLDTTAPSGHSVALDQDYINGANQASASFAFSAGEVGSSFDYTLSSDGGGTPVIGSGTLDSANMKITGLNLSNLGEGILTLSAILTDQAGNAATAQTDTVTKDVTAPIGYSANFNHDPLSQTNVSNTGFTLSGAEVGSNYHYSISSSGGGSNVANSGTVSASNESIAGIDLSGLDDGTLTLSLTLTDGADNVGSATTDTVDKDVQGPQITSVALNSGDLKGSDTITATFSFDDVVILSDTNNTATLNIGGTSRSASYSSGSGTSTLTYQYVVQTGDNDDDGVAVTSLSLNGDTATDGNGNDADLSFVALTETALLVDTEAPAPVSPEQAAQILNADTQALSQRDYGEEGITIKLLADNDGNGIADNDTAIASDTVNGSSWSLTATLRQDSDNHFVLRAEDAAGNYADLPVGNFQEDSTAPESPTVSAPQEARFQPTTGLTISGAHNENGVTIALFADSNNDGVADNDTQWYSTTVSGNVWSLDLSLAENSTSDYVVAALDAANNRSADVDLVSLTHDDVIPSATVTSNLTNDTTPSLSGTLQDDGGMESLTATLENAAGTEFGPYTINLTDGQPSGNWSLTDVADTLDDGIYDIHLSATDRAGNSQILTDAGTVEVDTQAPAGYTVAIEQLRIDSNNETALSFEIAGGNTDDRFSYQISDGTDEVTGTGTLTSGRFTVENVDVSSLAEAQLTLTLTLTDPAKNTGDPASDSVTKIYNLAPIIAQGSSTSVTMSEDGSPTAFALTLNGSDIDNDALNWSIVSPAALGTASITGNNTTASLAYTPNDNVNGSDSFQVQLSDGSLTDIITVNVTIEAVNDAPVLSGTPSTTVNEDTSYLFTPSVSDLDSSNFSYQIAGKPNWTSFDSTTGALSGTPGNSDVGSYANIVISVTDSAGASASLPAFTITVANTNDAPTLSGAPAISVDQDEAYSFTPTLTDIDVGDSHTFAISGKPSWASFDSTTGALSGTPGNSDVGSYANIVISVTDSADASASLAPFTLSVVNTNDLPQLSVAVLVVEEDGELLFDVQSEDLDEDPVTVEIQTPPEHGELQQTPWRYIPNSNFHGQDSFVLVANDGQADSEPLTVPVTVVAVNDPPQASDDLFEQTANDTGVYTLDVLANDTDIDGDTLSLINAQSSQGSVAIEDDALILTLGADVAGEITLDYVVDDGFDSTDSASVTLRLSGGGDLPTLTVPDDIVIWATSTRTKVDLGSATAEDHTGQPLAVSRTPRGSRFAPGRHEVVWQTVDSEGRSLSMTQTVDVHPLINFGKDQSLAEGSDASLSLYLNGNAPEYPLTVPFSLSGSASDGSDYELSAGAFTFEQGTESQISVTILNDEEADVPETLLLTLAEDINRGTQSTHTLTIVEENLAPSIQLSAQQAGEVRRLFSQDGGPVILSADIEDPDPNDTLTVQWQDAVLAAGSPDLDGDTQLLFDPTAMALGSYEVSASVSDGDLERRTNLHFELVATLAPLSEADSDGDLIPDAQEGYGDDDGDGLENYLDAVEGCNLAPLDLNDQNQNLVEGDAGICIRAGALAIGGENNSINVDELDVLPEPADYQFVSDVVDFVATGLPEGGQRYRLVQPQREPLPANAAYLKYSDSKGWYEFDTSTGDQLHSTAGEKGYCPPPGGDIWQSGLTEGHWCIQLTLSDGGPNDDDDMPNQITDPGGVVILQTDNSAPQAQMATLEMAQGSSLNIDLIAVAQAQDPDGDPLTLVQLDVSDGQIEQDHALQLIYQPPANFIGEATLAYTLSDGNGGSVSEAILIQVRFNQAPEAQPDNATTQDRTSIIVDVLANDSDPDQQPLRLLSVSAEHGSASLTADQQVLYRPQLGYQGVDTVTYRIADPLGAEAEGSLSVTIDAYETITVTHKGSGGGVGPGLLLLAFFAAAGRRKLWRVSAAASTLLCAQAAANWEVSLQSGYSRTSSQTQLDQLQLTQAGFEIDQLHRDNSDWSWGGAIGYQALPQWRLRLGYQDLGEYKLEYRGTALDPAASQQAAAALGPRATSGVTLGAHYRWQLTEPLALELGAGAWWWDSEMSGRSTRLHTEAKEDGTDWYTELGLQWQLNDHWSVGGGWQYFAQDGQYADDIDNLYLRLSLGF</sequence>
<dbReference type="InterPro" id="IPR002126">
    <property type="entry name" value="Cadherin-like_dom"/>
</dbReference>
<keyword evidence="5" id="KW-0813">Transport</keyword>
<dbReference type="Gene3D" id="2.60.40.10">
    <property type="entry name" value="Immunoglobulins"/>
    <property type="match status" value="4"/>
</dbReference>
<dbReference type="InterPro" id="IPR011250">
    <property type="entry name" value="OMP/PagP_B-barrel"/>
</dbReference>
<name>A0ABP9EFN9_9GAMM</name>
<keyword evidence="5" id="KW-0406">Ion transport</keyword>
<dbReference type="SUPFAM" id="SSF56925">
    <property type="entry name" value="OMPA-like"/>
    <property type="match status" value="1"/>
</dbReference>
<dbReference type="InterPro" id="IPR038081">
    <property type="entry name" value="CalX-like_sf"/>
</dbReference>
<protein>
    <submittedName>
        <fullName evidence="8">Tandem-95 repeat protein</fullName>
    </submittedName>
</protein>
<evidence type="ECO:0000256" key="4">
    <source>
        <dbReference type="ARBA" id="ARBA00022837"/>
    </source>
</evidence>
<evidence type="ECO:0000313" key="8">
    <source>
        <dbReference type="EMBL" id="GAA4875095.1"/>
    </source>
</evidence>
<dbReference type="SMART" id="SM00736">
    <property type="entry name" value="CADG"/>
    <property type="match status" value="2"/>
</dbReference>
<evidence type="ECO:0000256" key="2">
    <source>
        <dbReference type="ARBA" id="ARBA00022729"/>
    </source>
</evidence>
<dbReference type="Pfam" id="PF05345">
    <property type="entry name" value="He_PIG"/>
    <property type="match status" value="2"/>
</dbReference>